<keyword evidence="2" id="KW-0472">Membrane</keyword>
<feature type="region of interest" description="Disordered" evidence="1">
    <location>
        <begin position="1264"/>
        <end position="1390"/>
    </location>
</feature>
<dbReference type="VEuPathDB" id="CryptoDB:Cvel_14794"/>
<feature type="region of interest" description="Disordered" evidence="1">
    <location>
        <begin position="603"/>
        <end position="626"/>
    </location>
</feature>
<feature type="compositionally biased region" description="Low complexity" evidence="1">
    <location>
        <begin position="1906"/>
        <end position="1916"/>
    </location>
</feature>
<accession>A0A0K6S6A1</accession>
<feature type="region of interest" description="Disordered" evidence="1">
    <location>
        <begin position="1464"/>
        <end position="1494"/>
    </location>
</feature>
<feature type="compositionally biased region" description="Basic and acidic residues" evidence="1">
    <location>
        <begin position="1464"/>
        <end position="1475"/>
    </location>
</feature>
<feature type="transmembrane region" description="Helical" evidence="2">
    <location>
        <begin position="493"/>
        <end position="517"/>
    </location>
</feature>
<sequence>MDIPPPSPLPVSGDIKSGSPTQHQKDKDGSLNSWHGHKFTSRRVFVAFGILEAVVISLAIAALWNFNQIYFLSVFIQVVREVMVIMTAYDIKINQMGFGYQGIANGPDMRSLLSTMTNLQGGAPPVVPSLALHGEGVGVMGLQGNGSREDGGPGAVSVPGLMRTAVGALRLEIDMRQIEFSSLLDADCRVVASGNEKQQGEAWDVNGLAAEVIRDPGRGQLKATELLTLEEYEKESPPVWSQRSSEALPAAPNAFADRQLPYGLIRYTLTPVFALNPLESANSSRIELEQHGACGSGDGGGNENSCRMRGGEKGWTDVPVVDSVGRKEEERDLLGVLVSGDLVNGKTPIVDVPVSALRNGYAGVFYRVDNSGKANSPFLLATQFMEQDGWMRVRDLEDHVPVTLLEDSWRRGRELSNRKVEPCFPRDPKCFPFLVSIASGKLGNHHVALAAIATDRKRVDGVSVPDPRGSPALLVRGLVMDKQLGRTLNMIKMLVAGGVLVDAIAVLAVILAVILPLRRLAKTAVRYTMRRLLVLEEAKIAKKSQLIRVREEPPVVVEGGTPSISPKNPPVHGGARRESADGGGFSNAARGVHFKDDRASISSAGGKMEEEGETGKHSGFQRSEAASMRSYDMEKEHRKEWHELFEAARAFRSPSFWKVAFAVLINLVGLAVLFISTVLTHMVENRVALLLTSSDTSVQLLAYNLKIDQMGFGFKGVARQTDMRVLAGHTVLRNETAILPELDAYKRARGVLSNELQNRQIEIAALVDGRNGHVLAAPTLWQNEFFMEKLPDELCQVVARASARNAQVKATVRVRTSEFMRFGAPRLRHKLNPDTPESGGHPQDTGSRWSVFRVVVTPVVPLDPSGDGWADEVEEYTDVRPQHRREGTRRRIETASAVLLSGDLLQGKTAINEAALQSVHLGFVGMYGLDLRDGSLELLSSAWMPIPETYSFGRILGVLQVLWDLPTAAREYTASQAKHHGARSLVVDADVDSSSDLDRLSAFCLETAQASDNAKFQRGEWWEEEDSGGKGMNPQGRSRAMHNGKLRVQGQENFVAVHAAPPLLVEGEAERDSRAPSADFQVFLIRGLPASDMRTLKVALKLLVILVIILVIVIKALSVWFFQRYVLGDQLSVSRQLAASLLGIELAELDRLGEERDKDRLQRLAMLKMREQQGLVYEQMKNAQINEEETGTGSYHFVHNCFRRAMFLHSLRLEAEKKRTRVLLESFSEILNVSAWEWDTRFPASIGCFQTKVMATLTGVGLETSGTTEGMGVSGVSGAPAALGESSPPVSGAPGEKEHSDGKEKMERRPRPLILGGGESGVASSAAPASRPLQRASAGSVTSSRPGEREAENETGATAAEARPSLRPAASDGSMGDLSSASRRRKEEGPSLDFRGFWTERVMGAYRGDLEDAINRCAFEGTEWQQVVLYERSDGQIRWFECGGRRDVFDPDLFFTEEAEKKSSLLQERERDSRRERKMAKLRHQTKEKGGGARLQETLKATVDGGTAVVEGMGRGDRKNTPSPRNSTEMKASVPGPFILRGWVRDVTESLKETKDSEKRTSRMRRLLAASFDATLVIDLQEFVIVESCPLLDALHSIPLAGKHVLCTFQPSDVQEMLQMFGSPEESLLLQVELLCDPVAGYLSMYASQPGNSQTGANPFGIGETGSARDSWISAPSIYRQLGMSRPLKGGRSGPPPWVGTESVICDCVLVAEEDDPALVFVGLRDLRQGDQPFAFVKGLWEAHVRDTEAQQAEVKENSANPADAAPEIQGGTEPGRYGGASPPPAVSSQRWSRNAAALRESAFATIPEESHDSSAAGPTGGGGAVRSPEGEGGVASSPPRSASNLQPYDVLAVTELPEGGPESSIPRRAPASADGSWCSRPSRESARSVLPPTERTLSRLDRMANSQQSGQGSNQDTGEIQAGPSGEPLWDPSAAPVAPPGAPGGHGTGPWMGTGHGGTPRGGMRRVSSRGSWGVAGSSDSVTSSAGFPLGGLNCSSPNDN</sequence>
<feature type="compositionally biased region" description="Low complexity" evidence="1">
    <location>
        <begin position="1321"/>
        <end position="1330"/>
    </location>
</feature>
<organism evidence="3">
    <name type="scientific">Chromera velia CCMP2878</name>
    <dbReference type="NCBI Taxonomy" id="1169474"/>
    <lineage>
        <taxon>Eukaryota</taxon>
        <taxon>Sar</taxon>
        <taxon>Alveolata</taxon>
        <taxon>Colpodellida</taxon>
        <taxon>Chromeraceae</taxon>
        <taxon>Chromera</taxon>
    </lineage>
</organism>
<keyword evidence="2" id="KW-0812">Transmembrane</keyword>
<feature type="transmembrane region" description="Helical" evidence="2">
    <location>
        <begin position="44"/>
        <end position="64"/>
    </location>
</feature>
<feature type="compositionally biased region" description="Gly residues" evidence="1">
    <location>
        <begin position="1944"/>
        <end position="1962"/>
    </location>
</feature>
<evidence type="ECO:0000256" key="1">
    <source>
        <dbReference type="SAM" id="MobiDB-lite"/>
    </source>
</evidence>
<feature type="region of interest" description="Disordered" evidence="1">
    <location>
        <begin position="1748"/>
        <end position="2002"/>
    </location>
</feature>
<feature type="compositionally biased region" description="Basic and acidic residues" evidence="1">
    <location>
        <begin position="607"/>
        <end position="616"/>
    </location>
</feature>
<evidence type="ECO:0000256" key="2">
    <source>
        <dbReference type="SAM" id="Phobius"/>
    </source>
</evidence>
<evidence type="ECO:0000313" key="3">
    <source>
        <dbReference type="EMBL" id="CUC09008.1"/>
    </source>
</evidence>
<keyword evidence="2" id="KW-1133">Transmembrane helix</keyword>
<protein>
    <submittedName>
        <fullName evidence="3">Uncharacterized protein</fullName>
    </submittedName>
</protein>
<name>A0A0K6S6A1_9ALVE</name>
<feature type="compositionally biased region" description="Polar residues" evidence="1">
    <location>
        <begin position="1521"/>
        <end position="1530"/>
    </location>
</feature>
<feature type="region of interest" description="Disordered" evidence="1">
    <location>
        <begin position="558"/>
        <end position="582"/>
    </location>
</feature>
<feature type="compositionally biased region" description="Basic and acidic residues" evidence="1">
    <location>
        <begin position="1748"/>
        <end position="1757"/>
    </location>
</feature>
<proteinExistence type="predicted"/>
<feature type="compositionally biased region" description="Low complexity" evidence="1">
    <location>
        <begin position="1354"/>
        <end position="1363"/>
    </location>
</feature>
<feature type="region of interest" description="Disordered" evidence="1">
    <location>
        <begin position="1"/>
        <end position="34"/>
    </location>
</feature>
<gene>
    <name evidence="3" type="ORF">Cvel_14794.t1.CR1</name>
</gene>
<feature type="compositionally biased region" description="Basic and acidic residues" evidence="1">
    <location>
        <begin position="1295"/>
        <end position="1310"/>
    </location>
</feature>
<feature type="transmembrane region" description="Helical" evidence="2">
    <location>
        <begin position="659"/>
        <end position="679"/>
    </location>
</feature>
<reference evidence="3" key="1">
    <citation type="submission" date="2014-11" db="EMBL/GenBank/DDBJ databases">
        <title>Molecular phylogeny of cliff fern family Woodsiaceae with morphological implications.</title>
        <authorList>
            <person name="Shao Y.-Z."/>
            <person name="Wei R."/>
            <person name="Zhang X.-C."/>
        </authorList>
    </citation>
    <scope>NUCLEOTIDE SEQUENCE</scope>
</reference>
<dbReference type="EMBL" id="CDMZ01000073">
    <property type="protein sequence ID" value="CUC09008.1"/>
    <property type="molecule type" value="Genomic_DNA"/>
</dbReference>
<feature type="compositionally biased region" description="Low complexity" evidence="1">
    <location>
        <begin position="1970"/>
        <end position="1980"/>
    </location>
</feature>
<feature type="region of interest" description="Disordered" evidence="1">
    <location>
        <begin position="1509"/>
        <end position="1532"/>
    </location>
</feature>